<dbReference type="PANTHER" id="PTHR43678">
    <property type="entry name" value="PUTATIVE (AFU_ORTHOLOGUE AFUA_2G00640)-RELATED"/>
    <property type="match status" value="1"/>
</dbReference>
<organism evidence="7 8">
    <name type="scientific">Ktedonobacter robiniae</name>
    <dbReference type="NCBI Taxonomy" id="2778365"/>
    <lineage>
        <taxon>Bacteria</taxon>
        <taxon>Bacillati</taxon>
        <taxon>Chloroflexota</taxon>
        <taxon>Ktedonobacteria</taxon>
        <taxon>Ktedonobacterales</taxon>
        <taxon>Ktedonobacteraceae</taxon>
        <taxon>Ktedonobacter</taxon>
    </lineage>
</organism>
<dbReference type="InterPro" id="IPR017853">
    <property type="entry name" value="GH"/>
</dbReference>
<evidence type="ECO:0000259" key="6">
    <source>
        <dbReference type="Pfam" id="PF02838"/>
    </source>
</evidence>
<accession>A0ABQ3V2I2</accession>
<dbReference type="InterPro" id="IPR025705">
    <property type="entry name" value="Beta_hexosaminidase_sua/sub"/>
</dbReference>
<evidence type="ECO:0000256" key="1">
    <source>
        <dbReference type="ARBA" id="ARBA00006285"/>
    </source>
</evidence>
<keyword evidence="3" id="KW-0326">Glycosidase</keyword>
<dbReference type="Gene3D" id="3.30.379.10">
    <property type="entry name" value="Chitobiase/beta-hexosaminidase domain 2-like"/>
    <property type="match status" value="1"/>
</dbReference>
<evidence type="ECO:0000256" key="3">
    <source>
        <dbReference type="ARBA" id="ARBA00023295"/>
    </source>
</evidence>
<evidence type="ECO:0000256" key="2">
    <source>
        <dbReference type="ARBA" id="ARBA00022801"/>
    </source>
</evidence>
<dbReference type="CDD" id="cd06564">
    <property type="entry name" value="GH20_DspB_LnbB-like"/>
    <property type="match status" value="1"/>
</dbReference>
<keyword evidence="8" id="KW-1185">Reference proteome</keyword>
<feature type="compositionally biased region" description="Basic and acidic residues" evidence="4">
    <location>
        <begin position="545"/>
        <end position="555"/>
    </location>
</feature>
<keyword evidence="2" id="KW-0378">Hydrolase</keyword>
<dbReference type="EMBL" id="BNJG01000003">
    <property type="protein sequence ID" value="GHO59100.1"/>
    <property type="molecule type" value="Genomic_DNA"/>
</dbReference>
<dbReference type="InterPro" id="IPR029018">
    <property type="entry name" value="Hex-like_dom2"/>
</dbReference>
<dbReference type="SUPFAM" id="SSF51445">
    <property type="entry name" value="(Trans)glycosidases"/>
    <property type="match status" value="1"/>
</dbReference>
<dbReference type="Pfam" id="PF02838">
    <property type="entry name" value="Glyco_hydro_20b"/>
    <property type="match status" value="1"/>
</dbReference>
<proteinExistence type="inferred from homology"/>
<evidence type="ECO:0000256" key="4">
    <source>
        <dbReference type="SAM" id="MobiDB-lite"/>
    </source>
</evidence>
<feature type="compositionally biased region" description="Pro residues" evidence="4">
    <location>
        <begin position="518"/>
        <end position="527"/>
    </location>
</feature>
<protein>
    <recommendedName>
        <fullName evidence="9">Beta-N-acetylhexosaminidase</fullName>
    </recommendedName>
</protein>
<evidence type="ECO:0000313" key="8">
    <source>
        <dbReference type="Proteomes" id="UP000654345"/>
    </source>
</evidence>
<dbReference type="Gene3D" id="3.20.20.80">
    <property type="entry name" value="Glycosidases"/>
    <property type="match status" value="1"/>
</dbReference>
<dbReference type="PANTHER" id="PTHR43678:SF1">
    <property type="entry name" value="BETA-N-ACETYLHEXOSAMINIDASE"/>
    <property type="match status" value="1"/>
</dbReference>
<feature type="domain" description="Glycoside hydrolase family 20 catalytic" evidence="5">
    <location>
        <begin position="176"/>
        <end position="335"/>
    </location>
</feature>
<evidence type="ECO:0000259" key="5">
    <source>
        <dbReference type="Pfam" id="PF00728"/>
    </source>
</evidence>
<comment type="similarity">
    <text evidence="1">Belongs to the glycosyl hydrolase 20 family.</text>
</comment>
<dbReference type="InterPro" id="IPR052764">
    <property type="entry name" value="GH20_Enzymes"/>
</dbReference>
<dbReference type="Proteomes" id="UP000654345">
    <property type="component" value="Unassembled WGS sequence"/>
</dbReference>
<evidence type="ECO:0008006" key="9">
    <source>
        <dbReference type="Google" id="ProtNLM"/>
    </source>
</evidence>
<dbReference type="SUPFAM" id="SSF55545">
    <property type="entry name" value="beta-N-acetylhexosaminidase-like domain"/>
    <property type="match status" value="1"/>
</dbReference>
<name>A0ABQ3V2I2_9CHLR</name>
<dbReference type="Pfam" id="PF00728">
    <property type="entry name" value="Glyco_hydro_20"/>
    <property type="match status" value="1"/>
</dbReference>
<comment type="caution">
    <text evidence="7">The sequence shown here is derived from an EMBL/GenBank/DDBJ whole genome shotgun (WGS) entry which is preliminary data.</text>
</comment>
<dbReference type="InterPro" id="IPR015882">
    <property type="entry name" value="HEX_bac_N"/>
</dbReference>
<gene>
    <name evidence="7" type="ORF">KSB_75750</name>
</gene>
<feature type="region of interest" description="Disordered" evidence="4">
    <location>
        <begin position="512"/>
        <end position="555"/>
    </location>
</feature>
<dbReference type="InterPro" id="IPR015883">
    <property type="entry name" value="Glyco_hydro_20_cat"/>
</dbReference>
<reference evidence="7 8" key="1">
    <citation type="journal article" date="2021" name="Int. J. Syst. Evol. Microbiol.">
        <title>Reticulibacter mediterranei gen. nov., sp. nov., within the new family Reticulibacteraceae fam. nov., and Ktedonospora formicarum gen. nov., sp. nov., Ktedonobacter robiniae sp. nov., Dictyobacter formicarum sp. nov. and Dictyobacter arantiisoli sp. nov., belonging to the class Ktedonobacteria.</title>
        <authorList>
            <person name="Yabe S."/>
            <person name="Zheng Y."/>
            <person name="Wang C.M."/>
            <person name="Sakai Y."/>
            <person name="Abe K."/>
            <person name="Yokota A."/>
            <person name="Donadio S."/>
            <person name="Cavaletti L."/>
            <person name="Monciardini P."/>
        </authorList>
    </citation>
    <scope>NUCLEOTIDE SEQUENCE [LARGE SCALE GENOMIC DNA]</scope>
    <source>
        <strain evidence="7 8">SOSP1-30</strain>
    </source>
</reference>
<dbReference type="RefSeq" id="WP_201375312.1">
    <property type="nucleotide sequence ID" value="NZ_BNJG01000003.1"/>
</dbReference>
<evidence type="ECO:0000313" key="7">
    <source>
        <dbReference type="EMBL" id="GHO59100.1"/>
    </source>
</evidence>
<dbReference type="PRINTS" id="PR00738">
    <property type="entry name" value="GLHYDRLASE20"/>
</dbReference>
<sequence>MKRKRFLLASGIVLLFCLLGVLLAIFFNPQAPTARQATVMINPAPKVIPSLREWRGSVGEFELPVRAHIVIDTRYETQLKEAASTFQNDLRIVAKRNVSISTAPNASPGDLFLTLGATDRAIGDEGYLLTIEDSVIIDARTSKGAFYGTRSLLQILTQDDAKSHIPRGLARDYSSYPMRGFMLDVGRKFVPLNILKDYVKLLAWYKMDDFHLHLNDNQSGVGNEDGWEAKYSAFRLKSDKFQGLAATDGAYSKQDMRELQDLARTYSVTITPEIDAPAHALAFTKYRPDLASSKYDKDFLDLSNPKTYTFMDSVWDEFLPWFDTDEFHIGVDEYAVSDADNYRRYINHYIAYLKQHGKKARIWGSLSEMKSSVPVDSDATLEVWNNQWSNPIDMKKMGFRIINANDQNLYIVPGVTYYHDYLDTQLLYNKWEPYIFDLSNPKLNYAPGDPQLEGAIFAEWNDRLGGAVDEAGLHERIKPAVQALSEKMWGSTQNRLGYDQFKTLAGIIGDAPGTQLPPITPPPPLQVPPHTDAPTQPEMSMLTPDPDRFRRAAKR</sequence>
<feature type="domain" description="Beta-hexosaminidase bacterial type N-terminal" evidence="6">
    <location>
        <begin position="45"/>
        <end position="173"/>
    </location>
</feature>